<keyword evidence="1 4" id="KW-0963">Cytoplasm</keyword>
<dbReference type="Gene3D" id="3.40.1410.10">
    <property type="entry name" value="Chorismate lyase-like"/>
    <property type="match status" value="1"/>
</dbReference>
<name>A0A0F4PSR1_9GAMM</name>
<comment type="pathway">
    <text evidence="4">Cofactor biosynthesis; ubiquinone biosynthesis.</text>
</comment>
<feature type="binding site" evidence="4">
    <location>
        <position position="170"/>
    </location>
    <ligand>
        <name>substrate</name>
    </ligand>
</feature>
<keyword evidence="2 4" id="KW-0831">Ubiquinone biosynthesis</keyword>
<feature type="binding site" evidence="4">
    <location>
        <position position="75"/>
    </location>
    <ligand>
        <name>substrate</name>
    </ligand>
</feature>
<evidence type="ECO:0000256" key="4">
    <source>
        <dbReference type="HAMAP-Rule" id="MF_01632"/>
    </source>
</evidence>
<evidence type="ECO:0000256" key="2">
    <source>
        <dbReference type="ARBA" id="ARBA00022688"/>
    </source>
</evidence>
<dbReference type="Proteomes" id="UP000033664">
    <property type="component" value="Unassembled WGS sequence"/>
</dbReference>
<dbReference type="UniPathway" id="UPA00232"/>
<dbReference type="GO" id="GO:0005829">
    <property type="term" value="C:cytosol"/>
    <property type="evidence" value="ECO:0007669"/>
    <property type="project" value="TreeGrafter"/>
</dbReference>
<dbReference type="GO" id="GO:0006744">
    <property type="term" value="P:ubiquinone biosynthetic process"/>
    <property type="evidence" value="ECO:0007669"/>
    <property type="project" value="UniProtKB-UniRule"/>
</dbReference>
<dbReference type="GO" id="GO:0008813">
    <property type="term" value="F:chorismate lyase activity"/>
    <property type="evidence" value="ECO:0007669"/>
    <property type="project" value="UniProtKB-UniRule"/>
</dbReference>
<dbReference type="GO" id="GO:0042866">
    <property type="term" value="P:pyruvate biosynthetic process"/>
    <property type="evidence" value="ECO:0007669"/>
    <property type="project" value="UniProtKB-UniRule"/>
</dbReference>
<dbReference type="OrthoDB" id="9789493at2"/>
<comment type="subcellular location">
    <subcellularLocation>
        <location evidence="4">Cytoplasm</location>
    </subcellularLocation>
</comment>
<evidence type="ECO:0000313" key="6">
    <source>
        <dbReference type="Proteomes" id="UP000033664"/>
    </source>
</evidence>
<keyword evidence="4" id="KW-0670">Pyruvate</keyword>
<evidence type="ECO:0000256" key="3">
    <source>
        <dbReference type="ARBA" id="ARBA00023239"/>
    </source>
</evidence>
<comment type="catalytic activity">
    <reaction evidence="4">
        <text>chorismate = 4-hydroxybenzoate + pyruvate</text>
        <dbReference type="Rhea" id="RHEA:16505"/>
        <dbReference type="ChEBI" id="CHEBI:15361"/>
        <dbReference type="ChEBI" id="CHEBI:17879"/>
        <dbReference type="ChEBI" id="CHEBI:29748"/>
        <dbReference type="EC" id="4.1.3.40"/>
    </reaction>
</comment>
<dbReference type="PANTHER" id="PTHR38683">
    <property type="entry name" value="CHORISMATE PYRUVATE-LYASE"/>
    <property type="match status" value="1"/>
</dbReference>
<dbReference type="PATRIC" id="fig|151081.8.peg.2282"/>
<dbReference type="InterPro" id="IPR007440">
    <property type="entry name" value="Chorismate--pyruvate_lyase"/>
</dbReference>
<comment type="function">
    <text evidence="4">Removes the pyruvyl group from chorismate, with concomitant aromatization of the ring, to provide 4-hydroxybenzoate (4HB) for the ubiquinone pathway.</text>
</comment>
<keyword evidence="3 4" id="KW-0456">Lyase</keyword>
<evidence type="ECO:0000256" key="1">
    <source>
        <dbReference type="ARBA" id="ARBA00022490"/>
    </source>
</evidence>
<dbReference type="EC" id="4.1.3.40" evidence="4"/>
<comment type="caution">
    <text evidence="4">Lacks conserved residue(s) required for the propagation of feature annotation.</text>
</comment>
<organism evidence="5 6">
    <name type="scientific">Pseudoalteromonas ruthenica</name>
    <dbReference type="NCBI Taxonomy" id="151081"/>
    <lineage>
        <taxon>Bacteria</taxon>
        <taxon>Pseudomonadati</taxon>
        <taxon>Pseudomonadota</taxon>
        <taxon>Gammaproteobacteria</taxon>
        <taxon>Alteromonadales</taxon>
        <taxon>Pseudoalteromonadaceae</taxon>
        <taxon>Pseudoalteromonas</taxon>
    </lineage>
</organism>
<gene>
    <name evidence="4" type="primary">ubiC</name>
    <name evidence="5" type="ORF">TW72_12255</name>
</gene>
<protein>
    <recommendedName>
        <fullName evidence="4">Probable chorismate pyruvate-lyase</fullName>
        <shortName evidence="4">CL</shortName>
        <shortName evidence="4">CPL</shortName>
        <ecNumber evidence="4">4.1.3.40</ecNumber>
    </recommendedName>
</protein>
<dbReference type="GeneID" id="58229264"/>
<dbReference type="EMBL" id="JXXZ01000010">
    <property type="protein sequence ID" value="KJY98505.1"/>
    <property type="molecule type" value="Genomic_DNA"/>
</dbReference>
<evidence type="ECO:0000313" key="5">
    <source>
        <dbReference type="EMBL" id="KJY98505.1"/>
    </source>
</evidence>
<reference evidence="5 6" key="1">
    <citation type="journal article" date="2015" name="BMC Genomics">
        <title>Genome mining reveals unlocked bioactive potential of marine Gram-negative bacteria.</title>
        <authorList>
            <person name="Machado H."/>
            <person name="Sonnenschein E.C."/>
            <person name="Melchiorsen J."/>
            <person name="Gram L."/>
        </authorList>
    </citation>
    <scope>NUCLEOTIDE SEQUENCE [LARGE SCALE GENOMIC DNA]</scope>
    <source>
        <strain evidence="5 6">S3137</strain>
    </source>
</reference>
<comment type="caution">
    <text evidence="5">The sequence shown here is derived from an EMBL/GenBank/DDBJ whole genome shotgun (WGS) entry which is preliminary data.</text>
</comment>
<accession>A0A0F4PSR1</accession>
<dbReference type="AlphaFoldDB" id="A0A0F4PSR1"/>
<feature type="binding site" evidence="4">
    <location>
        <position position="112"/>
    </location>
    <ligand>
        <name>substrate</name>
    </ligand>
</feature>
<comment type="similarity">
    <text evidence="4">Belongs to the UbiC family.</text>
</comment>
<dbReference type="HAMAP" id="MF_01632">
    <property type="entry name" value="UbiC"/>
    <property type="match status" value="1"/>
</dbReference>
<dbReference type="Pfam" id="PF04345">
    <property type="entry name" value="Chor_lyase"/>
    <property type="match status" value="1"/>
</dbReference>
<dbReference type="SUPFAM" id="SSF64288">
    <property type="entry name" value="Chorismate lyase-like"/>
    <property type="match status" value="1"/>
</dbReference>
<keyword evidence="6" id="KW-1185">Reference proteome</keyword>
<dbReference type="PANTHER" id="PTHR38683:SF1">
    <property type="entry name" value="CHORISMATE PYRUVATE-LYASE"/>
    <property type="match status" value="1"/>
</dbReference>
<dbReference type="InterPro" id="IPR028978">
    <property type="entry name" value="Chorismate_lyase_/UTRA_dom_sf"/>
</dbReference>
<dbReference type="eggNOG" id="COG3161">
    <property type="taxonomic scope" value="Bacteria"/>
</dbReference>
<sequence>MPAHPIPLRAQWISIEHAKVTDTLADWLLESGSLTKRLKSQCQQFAVEVLSEKVVANRFCDHAVFKPPGTNVRVREVLLFCDNEPMVYAQTWLPEQQSQQGVDLAHLGNNPLGEVIFQDPQIQRVGMEVADFAHNQSLAELTHSLKLPGGPLWGRRSCFNLTNQQIMVCEIFLPGAYPYL</sequence>
<dbReference type="RefSeq" id="WP_052698226.1">
    <property type="nucleotide sequence ID" value="NZ_JXXY01000010.1"/>
</dbReference>
<proteinExistence type="inferred from homology"/>